<dbReference type="Proteomes" id="UP000478052">
    <property type="component" value="Unassembled WGS sequence"/>
</dbReference>
<keyword evidence="2" id="KW-1185">Reference proteome</keyword>
<gene>
    <name evidence="1" type="ORF">FWK35_00007773</name>
</gene>
<organism evidence="1 2">
    <name type="scientific">Aphis craccivora</name>
    <name type="common">Cowpea aphid</name>
    <dbReference type="NCBI Taxonomy" id="307492"/>
    <lineage>
        <taxon>Eukaryota</taxon>
        <taxon>Metazoa</taxon>
        <taxon>Ecdysozoa</taxon>
        <taxon>Arthropoda</taxon>
        <taxon>Hexapoda</taxon>
        <taxon>Insecta</taxon>
        <taxon>Pterygota</taxon>
        <taxon>Neoptera</taxon>
        <taxon>Paraneoptera</taxon>
        <taxon>Hemiptera</taxon>
        <taxon>Sternorrhyncha</taxon>
        <taxon>Aphidomorpha</taxon>
        <taxon>Aphidoidea</taxon>
        <taxon>Aphididae</taxon>
        <taxon>Aphidini</taxon>
        <taxon>Aphis</taxon>
        <taxon>Aphis</taxon>
    </lineage>
</organism>
<dbReference type="AlphaFoldDB" id="A0A6G0ZI66"/>
<dbReference type="Gene3D" id="3.40.1190.20">
    <property type="match status" value="1"/>
</dbReference>
<dbReference type="EMBL" id="VUJU01000372">
    <property type="protein sequence ID" value="KAF0770893.1"/>
    <property type="molecule type" value="Genomic_DNA"/>
</dbReference>
<evidence type="ECO:0000313" key="2">
    <source>
        <dbReference type="Proteomes" id="UP000478052"/>
    </source>
</evidence>
<evidence type="ECO:0000313" key="1">
    <source>
        <dbReference type="EMBL" id="KAF0770893.1"/>
    </source>
</evidence>
<proteinExistence type="predicted"/>
<name>A0A6G0ZI66_APHCR</name>
<reference evidence="1 2" key="1">
    <citation type="submission" date="2019-08" db="EMBL/GenBank/DDBJ databases">
        <title>Whole genome of Aphis craccivora.</title>
        <authorList>
            <person name="Voronova N.V."/>
            <person name="Shulinski R.S."/>
            <person name="Bandarenka Y.V."/>
            <person name="Zhorov D.G."/>
            <person name="Warner D."/>
        </authorList>
    </citation>
    <scope>NUCLEOTIDE SEQUENCE [LARGE SCALE GENOMIC DNA]</scope>
    <source>
        <strain evidence="1">180601</strain>
        <tissue evidence="1">Whole Body</tissue>
    </source>
</reference>
<accession>A0A6G0ZI66</accession>
<dbReference type="OrthoDB" id="198885at2759"/>
<dbReference type="SUPFAM" id="SSF53613">
    <property type="entry name" value="Ribokinase-like"/>
    <property type="match status" value="1"/>
</dbReference>
<comment type="caution">
    <text evidence="1">The sequence shown here is derived from an EMBL/GenBank/DDBJ whole genome shotgun (WGS) entry which is preliminary data.</text>
</comment>
<protein>
    <submittedName>
        <fullName evidence="1">Pseudouridine-metabolizing bifunctional protein C1861.05 isoform X2</fullName>
    </submittedName>
</protein>
<sequence length="106" mass="11572">MLGHLPATERLENPAEERVNYAIKVSINGGDEFDTRDHIMNSSKDIVCKLISHIPVIMVTLGDKGLLLASRQSDDTVSLVHYPAQKIETPVSASGAGDWYVPTVLN</sequence>
<dbReference type="InterPro" id="IPR029056">
    <property type="entry name" value="Ribokinase-like"/>
</dbReference>